<feature type="non-terminal residue" evidence="2">
    <location>
        <position position="95"/>
    </location>
</feature>
<protein>
    <recommendedName>
        <fullName evidence="1">FAD-binding domain-containing protein</fullName>
    </recommendedName>
</protein>
<accession>A0A820K4T8</accession>
<evidence type="ECO:0000259" key="1">
    <source>
        <dbReference type="Pfam" id="PF01494"/>
    </source>
</evidence>
<gene>
    <name evidence="2" type="ORF">OKA104_LOCUS48137</name>
</gene>
<dbReference type="GO" id="GO:0071949">
    <property type="term" value="F:FAD binding"/>
    <property type="evidence" value="ECO:0007669"/>
    <property type="project" value="InterPro"/>
</dbReference>
<dbReference type="InterPro" id="IPR002938">
    <property type="entry name" value="FAD-bd"/>
</dbReference>
<feature type="domain" description="FAD-binding" evidence="1">
    <location>
        <begin position="38"/>
        <end position="76"/>
    </location>
</feature>
<sequence>LKKFVFRVLPIEINVQHATSVVKEFEFPLNNDTKTTKKIPVCLAGDAAMAVHFWPGRGMNSGMKAAMALSRNIARLFIQEDSSRIQIHKPLTYFD</sequence>
<dbReference type="InterPro" id="IPR036188">
    <property type="entry name" value="FAD/NAD-bd_sf"/>
</dbReference>
<evidence type="ECO:0000313" key="2">
    <source>
        <dbReference type="EMBL" id="CAF4338188.1"/>
    </source>
</evidence>
<comment type="caution">
    <text evidence="2">The sequence shown here is derived from an EMBL/GenBank/DDBJ whole genome shotgun (WGS) entry which is preliminary data.</text>
</comment>
<name>A0A820K4T8_9BILA</name>
<dbReference type="SUPFAM" id="SSF51905">
    <property type="entry name" value="FAD/NAD(P)-binding domain"/>
    <property type="match status" value="1"/>
</dbReference>
<dbReference type="Pfam" id="PF01494">
    <property type="entry name" value="FAD_binding_3"/>
    <property type="match status" value="1"/>
</dbReference>
<feature type="non-terminal residue" evidence="2">
    <location>
        <position position="1"/>
    </location>
</feature>
<dbReference type="EMBL" id="CAJOAY010020312">
    <property type="protein sequence ID" value="CAF4338188.1"/>
    <property type="molecule type" value="Genomic_DNA"/>
</dbReference>
<reference evidence="2" key="1">
    <citation type="submission" date="2021-02" db="EMBL/GenBank/DDBJ databases">
        <authorList>
            <person name="Nowell W R."/>
        </authorList>
    </citation>
    <scope>NUCLEOTIDE SEQUENCE</scope>
</reference>
<organism evidence="2 3">
    <name type="scientific">Adineta steineri</name>
    <dbReference type="NCBI Taxonomy" id="433720"/>
    <lineage>
        <taxon>Eukaryota</taxon>
        <taxon>Metazoa</taxon>
        <taxon>Spiralia</taxon>
        <taxon>Gnathifera</taxon>
        <taxon>Rotifera</taxon>
        <taxon>Eurotatoria</taxon>
        <taxon>Bdelloidea</taxon>
        <taxon>Adinetida</taxon>
        <taxon>Adinetidae</taxon>
        <taxon>Adineta</taxon>
    </lineage>
</organism>
<dbReference type="AlphaFoldDB" id="A0A820K4T8"/>
<proteinExistence type="predicted"/>
<dbReference type="Gene3D" id="3.50.50.60">
    <property type="entry name" value="FAD/NAD(P)-binding domain"/>
    <property type="match status" value="1"/>
</dbReference>
<evidence type="ECO:0000313" key="3">
    <source>
        <dbReference type="Proteomes" id="UP000663881"/>
    </source>
</evidence>
<dbReference type="Proteomes" id="UP000663881">
    <property type="component" value="Unassembled WGS sequence"/>
</dbReference>